<dbReference type="GO" id="GO:0015297">
    <property type="term" value="F:antiporter activity"/>
    <property type="evidence" value="ECO:0007669"/>
    <property type="project" value="InterPro"/>
</dbReference>
<gene>
    <name evidence="7" type="ORF">NE398_08560</name>
</gene>
<dbReference type="InterPro" id="IPR038770">
    <property type="entry name" value="Na+/solute_symporter_sf"/>
</dbReference>
<dbReference type="Proteomes" id="UP001141183">
    <property type="component" value="Unassembled WGS sequence"/>
</dbReference>
<evidence type="ECO:0000256" key="1">
    <source>
        <dbReference type="ARBA" id="ARBA00004141"/>
    </source>
</evidence>
<name>A0A9X4B240_9CLOT</name>
<sequence length="396" mass="42495">MLTSIALIILLGLFIGSIFTKLKLPSLVGMILIGIILGPHMLNLLDSSIIGISYELRQIALVIILTRAGLALDIKDLKKVGRPAILMCFIPATLEILGFIILGPKLLNLPILDSAILGTVIAAVSPAVIVPRMLKLMEEGYGTNKSIPQLILAGASVDDIFVIVLFTSFTSIATTGSNFSISSIIKIPISIIIGIILGILTGIVLVYLFKKIHIRDSIKILIILSVSFLFITVEDLLKGFIPISGLLAVMSLGATILKIYSKLARRISNKYSKLWVGAEVFLFVLVGASVDIKYVMNSGIITIILILGALVFRIFGVLLSLIKTEMNFKERLFSAIGYMPKATVQAAIGALPLSMGLASGEIILTVAVLSIIITAPLGATLIDNTYKKLLSISKNK</sequence>
<keyword evidence="3 5" id="KW-1133">Transmembrane helix</keyword>
<dbReference type="GO" id="GO:0016020">
    <property type="term" value="C:membrane"/>
    <property type="evidence" value="ECO:0007669"/>
    <property type="project" value="UniProtKB-SubCell"/>
</dbReference>
<dbReference type="GO" id="GO:1902600">
    <property type="term" value="P:proton transmembrane transport"/>
    <property type="evidence" value="ECO:0007669"/>
    <property type="project" value="InterPro"/>
</dbReference>
<feature type="transmembrane region" description="Helical" evidence="5">
    <location>
        <begin position="272"/>
        <end position="292"/>
    </location>
</feature>
<comment type="subcellular location">
    <subcellularLocation>
        <location evidence="1">Membrane</location>
        <topology evidence="1">Multi-pass membrane protein</topology>
    </subcellularLocation>
</comment>
<dbReference type="Pfam" id="PF00999">
    <property type="entry name" value="Na_H_Exchanger"/>
    <property type="match status" value="1"/>
</dbReference>
<feature type="transmembrane region" description="Helical" evidence="5">
    <location>
        <begin position="216"/>
        <end position="233"/>
    </location>
</feature>
<accession>A0A9X4B240</accession>
<evidence type="ECO:0000256" key="2">
    <source>
        <dbReference type="ARBA" id="ARBA00022692"/>
    </source>
</evidence>
<evidence type="ECO:0000256" key="5">
    <source>
        <dbReference type="SAM" id="Phobius"/>
    </source>
</evidence>
<dbReference type="Gene3D" id="1.20.1530.20">
    <property type="match status" value="1"/>
</dbReference>
<protein>
    <submittedName>
        <fullName evidence="7">Cation:proton antiporter</fullName>
    </submittedName>
</protein>
<evidence type="ECO:0000256" key="3">
    <source>
        <dbReference type="ARBA" id="ARBA00022989"/>
    </source>
</evidence>
<feature type="transmembrane region" description="Helical" evidence="5">
    <location>
        <begin position="362"/>
        <end position="382"/>
    </location>
</feature>
<reference evidence="7" key="1">
    <citation type="submission" date="2022-05" db="EMBL/GenBank/DDBJ databases">
        <title>Draft genome sequence of Clostridium tertium strain CP3 isolated from Peru.</title>
        <authorList>
            <person name="Hurtado R."/>
            <person name="Lima L."/>
            <person name="Sousa T."/>
            <person name="Jaiswal A.K."/>
            <person name="Tiwari S."/>
            <person name="Maturrano L."/>
            <person name="Brenig B."/>
            <person name="Azevedo V."/>
        </authorList>
    </citation>
    <scope>NUCLEOTIDE SEQUENCE</scope>
    <source>
        <strain evidence="7">CP3</strain>
    </source>
</reference>
<feature type="transmembrane region" description="Helical" evidence="5">
    <location>
        <begin position="84"/>
        <end position="103"/>
    </location>
</feature>
<feature type="transmembrane region" description="Helical" evidence="5">
    <location>
        <begin position="27"/>
        <end position="45"/>
    </location>
</feature>
<feature type="transmembrane region" description="Helical" evidence="5">
    <location>
        <begin position="184"/>
        <end position="209"/>
    </location>
</feature>
<dbReference type="PANTHER" id="PTHR31102">
    <property type="match status" value="1"/>
</dbReference>
<feature type="transmembrane region" description="Helical" evidence="5">
    <location>
        <begin position="298"/>
        <end position="320"/>
    </location>
</feature>
<evidence type="ECO:0000313" key="7">
    <source>
        <dbReference type="EMBL" id="MDC4240216.1"/>
    </source>
</evidence>
<keyword evidence="4 5" id="KW-0472">Membrane</keyword>
<dbReference type="EMBL" id="JAMRYU010000008">
    <property type="protein sequence ID" value="MDC4240216.1"/>
    <property type="molecule type" value="Genomic_DNA"/>
</dbReference>
<keyword evidence="2 5" id="KW-0812">Transmembrane</keyword>
<evidence type="ECO:0000256" key="4">
    <source>
        <dbReference type="ARBA" id="ARBA00023136"/>
    </source>
</evidence>
<evidence type="ECO:0000259" key="6">
    <source>
        <dbReference type="Pfam" id="PF00999"/>
    </source>
</evidence>
<evidence type="ECO:0000313" key="8">
    <source>
        <dbReference type="Proteomes" id="UP001141183"/>
    </source>
</evidence>
<feature type="domain" description="Cation/H+ exchanger transmembrane" evidence="6">
    <location>
        <begin position="11"/>
        <end position="378"/>
    </location>
</feature>
<keyword evidence="8" id="KW-1185">Reference proteome</keyword>
<dbReference type="InterPro" id="IPR051843">
    <property type="entry name" value="CPA1_transporter"/>
</dbReference>
<feature type="transmembrane region" description="Helical" evidence="5">
    <location>
        <begin position="332"/>
        <end position="350"/>
    </location>
</feature>
<feature type="transmembrane region" description="Helical" evidence="5">
    <location>
        <begin position="239"/>
        <end position="260"/>
    </location>
</feature>
<proteinExistence type="predicted"/>
<feature type="transmembrane region" description="Helical" evidence="5">
    <location>
        <begin position="109"/>
        <end position="130"/>
    </location>
</feature>
<dbReference type="RefSeq" id="WP_195624672.1">
    <property type="nucleotide sequence ID" value="NZ_JADMSE010000057.1"/>
</dbReference>
<comment type="caution">
    <text evidence="7">The sequence shown here is derived from an EMBL/GenBank/DDBJ whole genome shotgun (WGS) entry which is preliminary data.</text>
</comment>
<dbReference type="AlphaFoldDB" id="A0A9X4B240"/>
<dbReference type="InterPro" id="IPR006153">
    <property type="entry name" value="Cation/H_exchanger_TM"/>
</dbReference>
<organism evidence="7 8">
    <name type="scientific">Clostridium tertium</name>
    <dbReference type="NCBI Taxonomy" id="1559"/>
    <lineage>
        <taxon>Bacteria</taxon>
        <taxon>Bacillati</taxon>
        <taxon>Bacillota</taxon>
        <taxon>Clostridia</taxon>
        <taxon>Eubacteriales</taxon>
        <taxon>Clostridiaceae</taxon>
        <taxon>Clostridium</taxon>
    </lineage>
</organism>
<dbReference type="PANTHER" id="PTHR31102:SF1">
    <property type="entry name" value="CATION_H+ EXCHANGER DOMAIN-CONTAINING PROTEIN"/>
    <property type="match status" value="1"/>
</dbReference>
<feature type="transmembrane region" description="Helical" evidence="5">
    <location>
        <begin position="150"/>
        <end position="172"/>
    </location>
</feature>